<feature type="region of interest" description="Disordered" evidence="1">
    <location>
        <begin position="56"/>
        <end position="125"/>
    </location>
</feature>
<protein>
    <submittedName>
        <fullName evidence="2">Uncharacterized protein</fullName>
    </submittedName>
</protein>
<dbReference type="Proteomes" id="UP000075714">
    <property type="component" value="Unassembled WGS sequence"/>
</dbReference>
<proteinExistence type="predicted"/>
<evidence type="ECO:0000256" key="1">
    <source>
        <dbReference type="SAM" id="MobiDB-lite"/>
    </source>
</evidence>
<organism evidence="2 3">
    <name type="scientific">Gonium pectorale</name>
    <name type="common">Green alga</name>
    <dbReference type="NCBI Taxonomy" id="33097"/>
    <lineage>
        <taxon>Eukaryota</taxon>
        <taxon>Viridiplantae</taxon>
        <taxon>Chlorophyta</taxon>
        <taxon>core chlorophytes</taxon>
        <taxon>Chlorophyceae</taxon>
        <taxon>CS clade</taxon>
        <taxon>Chlamydomonadales</taxon>
        <taxon>Volvocaceae</taxon>
        <taxon>Gonium</taxon>
    </lineage>
</organism>
<feature type="compositionally biased region" description="Gly residues" evidence="1">
    <location>
        <begin position="99"/>
        <end position="112"/>
    </location>
</feature>
<name>A0A150GD47_GONPE</name>
<accession>A0A150GD47</accession>
<comment type="caution">
    <text evidence="2">The sequence shown here is derived from an EMBL/GenBank/DDBJ whole genome shotgun (WGS) entry which is preliminary data.</text>
</comment>
<reference evidence="3" key="1">
    <citation type="journal article" date="2016" name="Nat. Commun.">
        <title>The Gonium pectorale genome demonstrates co-option of cell cycle regulation during the evolution of multicellularity.</title>
        <authorList>
            <person name="Hanschen E.R."/>
            <person name="Marriage T.N."/>
            <person name="Ferris P.J."/>
            <person name="Hamaji T."/>
            <person name="Toyoda A."/>
            <person name="Fujiyama A."/>
            <person name="Neme R."/>
            <person name="Noguchi H."/>
            <person name="Minakuchi Y."/>
            <person name="Suzuki M."/>
            <person name="Kawai-Toyooka H."/>
            <person name="Smith D.R."/>
            <person name="Sparks H."/>
            <person name="Anderson J."/>
            <person name="Bakaric R."/>
            <person name="Luria V."/>
            <person name="Karger A."/>
            <person name="Kirschner M.W."/>
            <person name="Durand P.M."/>
            <person name="Michod R.E."/>
            <person name="Nozaki H."/>
            <person name="Olson B.J."/>
        </authorList>
    </citation>
    <scope>NUCLEOTIDE SEQUENCE [LARGE SCALE GENOMIC DNA]</scope>
    <source>
        <strain evidence="3">NIES-2863</strain>
    </source>
</reference>
<sequence>MMNRIAFLAQEELRLDRDIEAARRRAAEALARQATKDQDIAATAKEVLAVLPAAPPTKIRPHTGRTSLIGGGGSGGMQHLSGPAAGGSSGHGSDLDGSLGAGASGQGPGGGRNAMSVLHGGTTGAHGAELDGEVLEELAAGSRAAAGGAGLGGLQEFATEGGGGGRRVVQVKAAAARKGEGATVAAAGVGWGLGGRAGGGAAIPPREAAQLAAEMAKKQGIWKVRRTFGLEAAPLTDRTAQVEELGSGAWQ</sequence>
<dbReference type="EMBL" id="LSYV01000034">
    <property type="protein sequence ID" value="KXZ47703.1"/>
    <property type="molecule type" value="Genomic_DNA"/>
</dbReference>
<evidence type="ECO:0000313" key="3">
    <source>
        <dbReference type="Proteomes" id="UP000075714"/>
    </source>
</evidence>
<dbReference type="AlphaFoldDB" id="A0A150GD47"/>
<dbReference type="OrthoDB" id="544383at2759"/>
<gene>
    <name evidence="2" type="ORF">GPECTOR_33g585</name>
</gene>
<keyword evidence="3" id="KW-1185">Reference proteome</keyword>
<evidence type="ECO:0000313" key="2">
    <source>
        <dbReference type="EMBL" id="KXZ47703.1"/>
    </source>
</evidence>